<dbReference type="InterPro" id="IPR029044">
    <property type="entry name" value="Nucleotide-diphossugar_trans"/>
</dbReference>
<dbReference type="Proteomes" id="UP001168620">
    <property type="component" value="Unassembled WGS sequence"/>
</dbReference>
<keyword evidence="2" id="KW-0808">Transferase</keyword>
<dbReference type="GO" id="GO:0016757">
    <property type="term" value="F:glycosyltransferase activity"/>
    <property type="evidence" value="ECO:0007669"/>
    <property type="project" value="UniProtKB-KW"/>
</dbReference>
<dbReference type="InterPro" id="IPR001173">
    <property type="entry name" value="Glyco_trans_2-like"/>
</dbReference>
<accession>A0ABT8FJD8</accession>
<comment type="caution">
    <text evidence="2">The sequence shown here is derived from an EMBL/GenBank/DDBJ whole genome shotgun (WGS) entry which is preliminary data.</text>
</comment>
<dbReference type="PANTHER" id="PTHR43685:SF2">
    <property type="entry name" value="GLYCOSYLTRANSFERASE 2-LIKE DOMAIN-CONTAINING PROTEIN"/>
    <property type="match status" value="1"/>
</dbReference>
<feature type="domain" description="Glycosyltransferase 2-like" evidence="1">
    <location>
        <begin position="15"/>
        <end position="180"/>
    </location>
</feature>
<protein>
    <submittedName>
        <fullName evidence="2">Glycosyltransferase</fullName>
        <ecNumber evidence="2">2.4.-.-</ecNumber>
    </submittedName>
</protein>
<sequence length="335" mass="35218">MTPARPETRPGPRLTVVVCAYTLARWDDLVAALDGTVAQTVPPDEVLLVVDHAPELLARARVTWDGTAVTVVENTRARGLSGARNTAIAHATGSVVAFLDDDAVPAPDWLAALVGAYDDAAVLAVGGAARPVWPTGGRPAHLPPELDWVVGCSYRGQPTGRADVRNLMGCSMSFRREVFDLVGGFDEGAGRIGAIPVGCEETELCIRLAQRVPGARVVLEPAAVVHHRVGEQRTSWSYLRGRSLAEGTSKAAMARLVGGVDATATERSYVRHVLTAGVRREVARGLHGDRDGWRAAAGIATALTATGYGYVRGRLGPAPRTMRAARAARTAGAGS</sequence>
<dbReference type="RefSeq" id="WP_300953888.1">
    <property type="nucleotide sequence ID" value="NZ_JAUHJQ010000008.1"/>
</dbReference>
<dbReference type="EC" id="2.4.-.-" evidence="2"/>
<dbReference type="EMBL" id="JAUHJQ010000008">
    <property type="protein sequence ID" value="MDN4174796.1"/>
    <property type="molecule type" value="Genomic_DNA"/>
</dbReference>
<gene>
    <name evidence="2" type="ORF">QWY28_17675</name>
</gene>
<keyword evidence="3" id="KW-1185">Reference proteome</keyword>
<evidence type="ECO:0000259" key="1">
    <source>
        <dbReference type="Pfam" id="PF00535"/>
    </source>
</evidence>
<dbReference type="SUPFAM" id="SSF53448">
    <property type="entry name" value="Nucleotide-diphospho-sugar transferases"/>
    <property type="match status" value="1"/>
</dbReference>
<proteinExistence type="predicted"/>
<reference evidence="2" key="1">
    <citation type="submission" date="2023-06" db="EMBL/GenBank/DDBJ databases">
        <title>Draft genome sequence of Nocardioides sp. SOB77.</title>
        <authorList>
            <person name="Zhang G."/>
        </authorList>
    </citation>
    <scope>NUCLEOTIDE SEQUENCE</scope>
    <source>
        <strain evidence="2">SOB77</strain>
    </source>
</reference>
<dbReference type="PANTHER" id="PTHR43685">
    <property type="entry name" value="GLYCOSYLTRANSFERASE"/>
    <property type="match status" value="1"/>
</dbReference>
<dbReference type="InterPro" id="IPR050834">
    <property type="entry name" value="Glycosyltransf_2"/>
</dbReference>
<name>A0ABT8FJD8_9ACTN</name>
<evidence type="ECO:0000313" key="2">
    <source>
        <dbReference type="EMBL" id="MDN4174796.1"/>
    </source>
</evidence>
<organism evidence="2 3">
    <name type="scientific">Nocardioides oceani</name>
    <dbReference type="NCBI Taxonomy" id="3058369"/>
    <lineage>
        <taxon>Bacteria</taxon>
        <taxon>Bacillati</taxon>
        <taxon>Actinomycetota</taxon>
        <taxon>Actinomycetes</taxon>
        <taxon>Propionibacteriales</taxon>
        <taxon>Nocardioidaceae</taxon>
        <taxon>Nocardioides</taxon>
    </lineage>
</organism>
<dbReference type="Pfam" id="PF00535">
    <property type="entry name" value="Glycos_transf_2"/>
    <property type="match status" value="1"/>
</dbReference>
<keyword evidence="2" id="KW-0328">Glycosyltransferase</keyword>
<evidence type="ECO:0000313" key="3">
    <source>
        <dbReference type="Proteomes" id="UP001168620"/>
    </source>
</evidence>
<dbReference type="Gene3D" id="3.90.550.10">
    <property type="entry name" value="Spore Coat Polysaccharide Biosynthesis Protein SpsA, Chain A"/>
    <property type="match status" value="1"/>
</dbReference>